<dbReference type="WBParaSite" id="MBELARI_LOCUS7090">
    <property type="protein sequence ID" value="MBELARI_LOCUS7090"/>
    <property type="gene ID" value="MBELARI_LOCUS7090"/>
</dbReference>
<keyword evidence="1" id="KW-1185">Reference proteome</keyword>
<sequence length="131" mass="14353">MPACGRFACPGINHVANDYKQCVLVFVDCDRTVVINKEIKFASEKAKLGYSETKKIIRVAESVGFSAVRSGDVEPYKPGHAEKKYVTIFSDDGNIRCSCKPIGCNDSVLVNQDGFVKLTEPGHVWTPRAGN</sequence>
<organism evidence="1 2">
    <name type="scientific">Mesorhabditis belari</name>
    <dbReference type="NCBI Taxonomy" id="2138241"/>
    <lineage>
        <taxon>Eukaryota</taxon>
        <taxon>Metazoa</taxon>
        <taxon>Ecdysozoa</taxon>
        <taxon>Nematoda</taxon>
        <taxon>Chromadorea</taxon>
        <taxon>Rhabditida</taxon>
        <taxon>Rhabditina</taxon>
        <taxon>Rhabditomorpha</taxon>
        <taxon>Rhabditoidea</taxon>
        <taxon>Rhabditidae</taxon>
        <taxon>Mesorhabditinae</taxon>
        <taxon>Mesorhabditis</taxon>
    </lineage>
</organism>
<evidence type="ECO:0000313" key="1">
    <source>
        <dbReference type="Proteomes" id="UP000887575"/>
    </source>
</evidence>
<name>A0A915GWT9_9BILA</name>
<dbReference type="AlphaFoldDB" id="A0A915GWT9"/>
<evidence type="ECO:0000313" key="2">
    <source>
        <dbReference type="WBParaSite" id="MBELARI_LOCUS7090"/>
    </source>
</evidence>
<dbReference type="Proteomes" id="UP000887575">
    <property type="component" value="Unassembled WGS sequence"/>
</dbReference>
<protein>
    <submittedName>
        <fullName evidence="2">Uncharacterized protein</fullName>
    </submittedName>
</protein>
<accession>A0A915GWT9</accession>
<proteinExistence type="predicted"/>
<reference evidence="2" key="1">
    <citation type="submission" date="2024-02" db="UniProtKB">
        <authorList>
            <consortium name="WormBaseParasite"/>
        </authorList>
    </citation>
    <scope>IDENTIFICATION</scope>
</reference>